<protein>
    <submittedName>
        <fullName evidence="1">Uncharacterized protein</fullName>
    </submittedName>
</protein>
<dbReference type="AlphaFoldDB" id="A0A383WLM9"/>
<reference evidence="1 2" key="1">
    <citation type="submission" date="2016-10" db="EMBL/GenBank/DDBJ databases">
        <authorList>
            <person name="Cai Z."/>
        </authorList>
    </citation>
    <scope>NUCLEOTIDE SEQUENCE [LARGE SCALE GENOMIC DNA]</scope>
</reference>
<accession>A0A383WLM9</accession>
<dbReference type="Proteomes" id="UP000256970">
    <property type="component" value="Unassembled WGS sequence"/>
</dbReference>
<sequence>MPLSQCYQQQWAASRGSLAHLQGVNCCVSDLCNRPNPADDNSTQVFDVPAAATPTISCFTSTNATAQGMPAVQSLQYNSTVATWRPVNHSSMNNGTYFNATSNTTQFYSVNNTSGWNASWNGTWNGAWNGTWNSSGNSTWNGSDVVIEPFVCASYKLELCAPGSSECEGYQSVPGVGSWAYYPLTLSQCYQMQWMSQQPDSYFKGVTCCSTDNCNAPDPTLDSATQIIGPPSGILSSKQCSKGVHISSSNVLGAPVNWSLSVWEAIPFPGTHAAFVKVAAELDPQWEQQQQQLGQRYMAWQHAVLPLQPAQQAPPASYGIPAPFSVVARGGGRCEVSAVPVVLFGGTAELYVHVKHAGNGDAWLEVWGRALEDMDKAAAAALFGPSGCSRNVVKFVDMLDRKKQK</sequence>
<proteinExistence type="predicted"/>
<evidence type="ECO:0000313" key="1">
    <source>
        <dbReference type="EMBL" id="SZX78034.1"/>
    </source>
</evidence>
<gene>
    <name evidence="1" type="ORF">BQ4739_LOCUS18363</name>
</gene>
<evidence type="ECO:0000313" key="2">
    <source>
        <dbReference type="Proteomes" id="UP000256970"/>
    </source>
</evidence>
<dbReference type="EMBL" id="FNXT01001301">
    <property type="protein sequence ID" value="SZX78034.1"/>
    <property type="molecule type" value="Genomic_DNA"/>
</dbReference>
<organism evidence="1 2">
    <name type="scientific">Tetradesmus obliquus</name>
    <name type="common">Green alga</name>
    <name type="synonym">Acutodesmus obliquus</name>
    <dbReference type="NCBI Taxonomy" id="3088"/>
    <lineage>
        <taxon>Eukaryota</taxon>
        <taxon>Viridiplantae</taxon>
        <taxon>Chlorophyta</taxon>
        <taxon>core chlorophytes</taxon>
        <taxon>Chlorophyceae</taxon>
        <taxon>CS clade</taxon>
        <taxon>Sphaeropleales</taxon>
        <taxon>Scenedesmaceae</taxon>
        <taxon>Tetradesmus</taxon>
    </lineage>
</organism>
<keyword evidence="2" id="KW-1185">Reference proteome</keyword>
<name>A0A383WLM9_TETOB</name>